<dbReference type="EMBL" id="LAZR01006267">
    <property type="protein sequence ID" value="KKM93408.1"/>
    <property type="molecule type" value="Genomic_DNA"/>
</dbReference>
<evidence type="ECO:0000313" key="4">
    <source>
        <dbReference type="EMBL" id="KKN09052.1"/>
    </source>
</evidence>
<reference evidence="1" key="1">
    <citation type="journal article" date="2015" name="Nature">
        <title>Complex archaea that bridge the gap between prokaryotes and eukaryotes.</title>
        <authorList>
            <person name="Spang A."/>
            <person name="Saw J.H."/>
            <person name="Jorgensen S.L."/>
            <person name="Zaremba-Niedzwiedzka K."/>
            <person name="Martijn J."/>
            <person name="Lind A.E."/>
            <person name="van Eijk R."/>
            <person name="Schleper C."/>
            <person name="Guy L."/>
            <person name="Ettema T.J."/>
        </authorList>
    </citation>
    <scope>NUCLEOTIDE SEQUENCE</scope>
</reference>
<organism evidence="1">
    <name type="scientific">marine sediment metagenome</name>
    <dbReference type="NCBI Taxonomy" id="412755"/>
    <lineage>
        <taxon>unclassified sequences</taxon>
        <taxon>metagenomes</taxon>
        <taxon>ecological metagenomes</taxon>
    </lineage>
</organism>
<sequence length="81" mass="9618">MINPVEVELLLNNYPRVIVTDYLDGFGSYLLAEWKGDLFNVPQKVLVSKIAYRYVKWRIAWDEQLTRYASHKVRKLDRTNS</sequence>
<proteinExistence type="predicted"/>
<dbReference type="EMBL" id="LAZR01019346">
    <property type="protein sequence ID" value="KKL92878.1"/>
    <property type="molecule type" value="Genomic_DNA"/>
</dbReference>
<evidence type="ECO:0000313" key="1">
    <source>
        <dbReference type="EMBL" id="KKL92878.1"/>
    </source>
</evidence>
<dbReference type="AlphaFoldDB" id="A0A0F9G2J0"/>
<accession>A0A0F9G2J0</accession>
<gene>
    <name evidence="4" type="ORF">LCGC14_1050390</name>
    <name evidence="3" type="ORF">LCGC14_1208650</name>
    <name evidence="2" type="ORF">LCGC14_1356460</name>
    <name evidence="1" type="ORF">LCGC14_1880270</name>
</gene>
<protein>
    <submittedName>
        <fullName evidence="1">Uncharacterized protein</fullName>
    </submittedName>
</protein>
<name>A0A0F9G2J0_9ZZZZ</name>
<evidence type="ECO:0000313" key="3">
    <source>
        <dbReference type="EMBL" id="KKM93408.1"/>
    </source>
</evidence>
<dbReference type="EMBL" id="LAZR01008434">
    <property type="protein sequence ID" value="KKM78790.1"/>
    <property type="molecule type" value="Genomic_DNA"/>
</dbReference>
<dbReference type="EMBL" id="LAZR01004387">
    <property type="protein sequence ID" value="KKN09052.1"/>
    <property type="molecule type" value="Genomic_DNA"/>
</dbReference>
<comment type="caution">
    <text evidence="1">The sequence shown here is derived from an EMBL/GenBank/DDBJ whole genome shotgun (WGS) entry which is preliminary data.</text>
</comment>
<evidence type="ECO:0000313" key="2">
    <source>
        <dbReference type="EMBL" id="KKM78790.1"/>
    </source>
</evidence>